<sequence>MASELDSLDDLSDTSSVRSDDSYLQALIEWEENLDQLRDIFGMVFLPLLGRYLGRKWSFWAFDRYKRLGLGKAFLLGAS</sequence>
<evidence type="ECO:0000313" key="1">
    <source>
        <dbReference type="EMBL" id="EFJ03652.1"/>
    </source>
</evidence>
<dbReference type="GO" id="GO:0045040">
    <property type="term" value="P:protein insertion into mitochondrial outer membrane"/>
    <property type="evidence" value="ECO:0007669"/>
    <property type="project" value="InterPro"/>
</dbReference>
<accession>D8PP89</accession>
<dbReference type="HOGENOM" id="CLU_173512_1_0_1"/>
<dbReference type="Pfam" id="PF19117">
    <property type="entry name" value="Mim2"/>
    <property type="match status" value="1"/>
</dbReference>
<dbReference type="EMBL" id="GL377302">
    <property type="protein sequence ID" value="EFJ03652.1"/>
    <property type="molecule type" value="Genomic_DNA"/>
</dbReference>
<feature type="non-terminal residue" evidence="1">
    <location>
        <position position="79"/>
    </location>
</feature>
<dbReference type="PANTHER" id="PTHR28230">
    <property type="entry name" value="CHROMOSOME 1, WHOLE GENOME SHOTGUN SEQUENCE"/>
    <property type="match status" value="1"/>
</dbReference>
<dbReference type="AlphaFoldDB" id="D8PP89"/>
<dbReference type="InterPro" id="IPR037652">
    <property type="entry name" value="Mim2"/>
</dbReference>
<dbReference type="OMA" id="WSYWAYA"/>
<proteinExistence type="predicted"/>
<dbReference type="InParanoid" id="D8PP89"/>
<keyword evidence="2" id="KW-1185">Reference proteome</keyword>
<gene>
    <name evidence="1" type="ORF">SCHCODRAFT_103827</name>
</gene>
<dbReference type="VEuPathDB" id="FungiDB:SCHCODRAFT_02457105"/>
<name>D8PP89_SCHCM</name>
<evidence type="ECO:0000313" key="2">
    <source>
        <dbReference type="Proteomes" id="UP000007431"/>
    </source>
</evidence>
<protein>
    <submittedName>
        <fullName evidence="1">Uncharacterized protein</fullName>
    </submittedName>
</protein>
<dbReference type="GeneID" id="9584846"/>
<dbReference type="GO" id="GO:0070096">
    <property type="term" value="P:mitochondrial outer membrane translocase complex assembly"/>
    <property type="evidence" value="ECO:0007669"/>
    <property type="project" value="InterPro"/>
</dbReference>
<dbReference type="PANTHER" id="PTHR28230:SF1">
    <property type="entry name" value="MITOCHONDRIAL IMPORT PROTEIN 2"/>
    <property type="match status" value="1"/>
</dbReference>
<organism evidence="2">
    <name type="scientific">Schizophyllum commune (strain H4-8 / FGSC 9210)</name>
    <name type="common">Split gill fungus</name>
    <dbReference type="NCBI Taxonomy" id="578458"/>
    <lineage>
        <taxon>Eukaryota</taxon>
        <taxon>Fungi</taxon>
        <taxon>Dikarya</taxon>
        <taxon>Basidiomycota</taxon>
        <taxon>Agaricomycotina</taxon>
        <taxon>Agaricomycetes</taxon>
        <taxon>Agaricomycetidae</taxon>
        <taxon>Agaricales</taxon>
        <taxon>Schizophyllaceae</taxon>
        <taxon>Schizophyllum</taxon>
    </lineage>
</organism>
<dbReference type="KEGG" id="scm:SCHCO_02457105"/>
<dbReference type="Proteomes" id="UP000007431">
    <property type="component" value="Unassembled WGS sequence"/>
</dbReference>
<dbReference type="STRING" id="578458.D8PP89"/>
<reference evidence="1 2" key="1">
    <citation type="journal article" date="2010" name="Nat. Biotechnol.">
        <title>Genome sequence of the model mushroom Schizophyllum commune.</title>
        <authorList>
            <person name="Ohm R.A."/>
            <person name="de Jong J.F."/>
            <person name="Lugones L.G."/>
            <person name="Aerts A."/>
            <person name="Kothe E."/>
            <person name="Stajich J.E."/>
            <person name="de Vries R.P."/>
            <person name="Record E."/>
            <person name="Levasseur A."/>
            <person name="Baker S.E."/>
            <person name="Bartholomew K.A."/>
            <person name="Coutinho P.M."/>
            <person name="Erdmann S."/>
            <person name="Fowler T.J."/>
            <person name="Gathman A.C."/>
            <person name="Lombard V."/>
            <person name="Henrissat B."/>
            <person name="Knabe N."/>
            <person name="Kuees U."/>
            <person name="Lilly W.W."/>
            <person name="Lindquist E."/>
            <person name="Lucas S."/>
            <person name="Magnuson J.K."/>
            <person name="Piumi F."/>
            <person name="Raudaskoski M."/>
            <person name="Salamov A."/>
            <person name="Schmutz J."/>
            <person name="Schwarze F.W.M.R."/>
            <person name="vanKuyk P.A."/>
            <person name="Horton J.S."/>
            <person name="Grigoriev I.V."/>
            <person name="Woesten H.A.B."/>
        </authorList>
    </citation>
    <scope>NUCLEOTIDE SEQUENCE [LARGE SCALE GENOMIC DNA]</scope>
    <source>
        <strain evidence="2">H4-8 / FGSC 9210</strain>
    </source>
</reference>
<dbReference type="eggNOG" id="ENOG502SBHE">
    <property type="taxonomic scope" value="Eukaryota"/>
</dbReference>
<dbReference type="GO" id="GO:0005741">
    <property type="term" value="C:mitochondrial outer membrane"/>
    <property type="evidence" value="ECO:0007669"/>
    <property type="project" value="TreeGrafter"/>
</dbReference>